<dbReference type="PANTHER" id="PTHR43215">
    <property type="entry name" value="RADIAL SPOKE HEAD 1 HOMOLOG"/>
    <property type="match status" value="1"/>
</dbReference>
<dbReference type="SMART" id="SM00698">
    <property type="entry name" value="MORN"/>
    <property type="match status" value="9"/>
</dbReference>
<dbReference type="PROSITE" id="PS50088">
    <property type="entry name" value="ANK_REPEAT"/>
    <property type="match status" value="3"/>
</dbReference>
<proteinExistence type="predicted"/>
<keyword evidence="1" id="KW-0677">Repeat</keyword>
<comment type="caution">
    <text evidence="3">The sequence shown here is derived from an EMBL/GenBank/DDBJ whole genome shotgun (WGS) entry which is preliminary data.</text>
</comment>
<sequence length="741" mass="80252">MAPHAFSLCELPELSVSQAQEFQDHFLGRRAAVLRGWGSKLGSPWRRLRRKWARSRLFADHGTQRVRPSHLHRGCGLAENARKNATSVLHAATADGGGCSYLQPHHPVAAALRHGPDGRWAPEALAAVRLHGPSVSIGGRNSAAVLHRHEEAWMAQIYGKKLWLVGAAGERGGPLPVDLLPQPCRYKSNGPVEVNTPEGVLRLLKCTTGPSDILYLPDGWAHATCGLGSFNVGIGFIGSVAPLPPLHRAAVLGDVHRARAALAALAAPAALLAPAGGGMLNEEGLLPLHWAAWNGHLPLLRLLDPGSGDAAVGVHALRWAAARGHGVAARALARRVGDARDEQGAGALHWAATTGHSEVCKVLLEMEADPNVGDFYGARPLHFLMGEGHVAVMRLLIARRADVNVQDEEGATPAHGAAQFGHLQMLRLLAAEGAQLDAASTAGYHTWHVAQALVFRNTSRRFLGAAGASSCCASGFNDAAEMVKDSNVPGSMRNSKDSHTFENGATYTGEWKGSFRHGKGVQLWPDGARYEGDWLDDKASGSGRFEHVDGDIYEGQWRDDKAHGHGVYYHADGSKYDGQWEDDKQHGQGVEIWPDGAKYTGSYVLGNKCGKGTFAWADGSSFQGEFLNNDIHGAGVYRWSDGRKFEGQWAHNRMHGYGLFTWVDGRSYEGQYVNDQKDGEGTFRWPDGRQYRGQWRNGKQHGTGIYCTARGDRRRGEWEEGRRTCWLGPAEADEKGSIAVG</sequence>
<feature type="repeat" description="ANK" evidence="2">
    <location>
        <begin position="343"/>
        <end position="375"/>
    </location>
</feature>
<dbReference type="SUPFAM" id="SSF82185">
    <property type="entry name" value="Histone H3 K4-specific methyltransferase SET7/9 N-terminal domain"/>
    <property type="match status" value="2"/>
</dbReference>
<dbReference type="Gene3D" id="2.20.110.10">
    <property type="entry name" value="Histone H3 K4-specific methyltransferase SET7/9 N-terminal domain"/>
    <property type="match status" value="4"/>
</dbReference>
<dbReference type="Pfam" id="PF02493">
    <property type="entry name" value="MORN"/>
    <property type="match status" value="9"/>
</dbReference>
<dbReference type="EMBL" id="CAUJNA010003715">
    <property type="protein sequence ID" value="CAJ1408349.1"/>
    <property type="molecule type" value="Genomic_DNA"/>
</dbReference>
<protein>
    <submittedName>
        <fullName evidence="3">Uncharacterized protein</fullName>
    </submittedName>
</protein>
<dbReference type="InterPro" id="IPR036770">
    <property type="entry name" value="Ankyrin_rpt-contain_sf"/>
</dbReference>
<dbReference type="Gene3D" id="2.60.120.650">
    <property type="entry name" value="Cupin"/>
    <property type="match status" value="1"/>
</dbReference>
<feature type="repeat" description="ANK" evidence="2">
    <location>
        <begin position="409"/>
        <end position="441"/>
    </location>
</feature>
<dbReference type="Pfam" id="PF13637">
    <property type="entry name" value="Ank_4"/>
    <property type="match status" value="1"/>
</dbReference>
<dbReference type="Pfam" id="PF12796">
    <property type="entry name" value="Ank_2"/>
    <property type="match status" value="1"/>
</dbReference>
<evidence type="ECO:0000313" key="4">
    <source>
        <dbReference type="Proteomes" id="UP001178507"/>
    </source>
</evidence>
<reference evidence="3" key="1">
    <citation type="submission" date="2023-08" db="EMBL/GenBank/DDBJ databases">
        <authorList>
            <person name="Chen Y."/>
            <person name="Shah S."/>
            <person name="Dougan E. K."/>
            <person name="Thang M."/>
            <person name="Chan C."/>
        </authorList>
    </citation>
    <scope>NUCLEOTIDE SEQUENCE</scope>
</reference>
<evidence type="ECO:0000256" key="2">
    <source>
        <dbReference type="PROSITE-ProRule" id="PRU00023"/>
    </source>
</evidence>
<dbReference type="PANTHER" id="PTHR43215:SF14">
    <property type="entry name" value="RADIAL SPOKE HEAD 1 HOMOLOG"/>
    <property type="match status" value="1"/>
</dbReference>
<dbReference type="PROSITE" id="PS50297">
    <property type="entry name" value="ANK_REP_REGION"/>
    <property type="match status" value="3"/>
</dbReference>
<dbReference type="InterPro" id="IPR003409">
    <property type="entry name" value="MORN"/>
</dbReference>
<organism evidence="3 4">
    <name type="scientific">Effrenium voratum</name>
    <dbReference type="NCBI Taxonomy" id="2562239"/>
    <lineage>
        <taxon>Eukaryota</taxon>
        <taxon>Sar</taxon>
        <taxon>Alveolata</taxon>
        <taxon>Dinophyceae</taxon>
        <taxon>Suessiales</taxon>
        <taxon>Symbiodiniaceae</taxon>
        <taxon>Effrenium</taxon>
    </lineage>
</organism>
<feature type="repeat" description="ANK" evidence="2">
    <location>
        <begin position="376"/>
        <end position="408"/>
    </location>
</feature>
<keyword evidence="4" id="KW-1185">Reference proteome</keyword>
<dbReference type="SUPFAM" id="SSF51197">
    <property type="entry name" value="Clavaminate synthase-like"/>
    <property type="match status" value="1"/>
</dbReference>
<dbReference type="InterPro" id="IPR002110">
    <property type="entry name" value="Ankyrin_rpt"/>
</dbReference>
<gene>
    <name evidence="3" type="ORF">EVOR1521_LOCUS29786</name>
</gene>
<name>A0AA36NIL6_9DINO</name>
<keyword evidence="2" id="KW-0040">ANK repeat</keyword>
<dbReference type="SMART" id="SM00248">
    <property type="entry name" value="ANK"/>
    <property type="match status" value="4"/>
</dbReference>
<evidence type="ECO:0000256" key="1">
    <source>
        <dbReference type="ARBA" id="ARBA00022737"/>
    </source>
</evidence>
<dbReference type="Gene3D" id="1.25.40.20">
    <property type="entry name" value="Ankyrin repeat-containing domain"/>
    <property type="match status" value="1"/>
</dbReference>
<evidence type="ECO:0000313" key="3">
    <source>
        <dbReference type="EMBL" id="CAJ1408349.1"/>
    </source>
</evidence>
<dbReference type="SUPFAM" id="SSF48403">
    <property type="entry name" value="Ankyrin repeat"/>
    <property type="match status" value="1"/>
</dbReference>
<dbReference type="AlphaFoldDB" id="A0AA36NIL6"/>
<accession>A0AA36NIL6</accession>
<dbReference type="Proteomes" id="UP001178507">
    <property type="component" value="Unassembled WGS sequence"/>
</dbReference>